<dbReference type="InterPro" id="IPR025241">
    <property type="entry name" value="DUF4190"/>
</dbReference>
<keyword evidence="1" id="KW-0472">Membrane</keyword>
<feature type="domain" description="DUF4190" evidence="2">
    <location>
        <begin position="16"/>
        <end position="82"/>
    </location>
</feature>
<dbReference type="Proteomes" id="UP001596111">
    <property type="component" value="Unassembled WGS sequence"/>
</dbReference>
<dbReference type="RefSeq" id="WP_377324021.1">
    <property type="nucleotide sequence ID" value="NZ_JBHSNG010000002.1"/>
</dbReference>
<sequence>MSYQPPYRPASGTNSLAIVSLIFGILAWCVLPFIGAIVAIVCGHLARGEIRRAAADRPVEGDGLAVAGLVLGYLQLALCVLAVFVVIAALIFGFALSNWH</sequence>
<dbReference type="Pfam" id="PF13828">
    <property type="entry name" value="DUF4190"/>
    <property type="match status" value="1"/>
</dbReference>
<name>A0ABW0STN3_9GAMM</name>
<gene>
    <name evidence="3" type="ORF">ACFPPB_02330</name>
</gene>
<keyword evidence="4" id="KW-1185">Reference proteome</keyword>
<proteinExistence type="predicted"/>
<reference evidence="4" key="1">
    <citation type="journal article" date="2019" name="Int. J. Syst. Evol. Microbiol.">
        <title>The Global Catalogue of Microorganisms (GCM) 10K type strain sequencing project: providing services to taxonomists for standard genome sequencing and annotation.</title>
        <authorList>
            <consortium name="The Broad Institute Genomics Platform"/>
            <consortium name="The Broad Institute Genome Sequencing Center for Infectious Disease"/>
            <person name="Wu L."/>
            <person name="Ma J."/>
        </authorList>
    </citation>
    <scope>NUCLEOTIDE SEQUENCE [LARGE SCALE GENOMIC DNA]</scope>
    <source>
        <strain evidence="4">CGMCC 1.13587</strain>
    </source>
</reference>
<feature type="transmembrane region" description="Helical" evidence="1">
    <location>
        <begin position="16"/>
        <end position="42"/>
    </location>
</feature>
<dbReference type="EMBL" id="JBHSNG010000002">
    <property type="protein sequence ID" value="MFC5579958.1"/>
    <property type="molecule type" value="Genomic_DNA"/>
</dbReference>
<evidence type="ECO:0000259" key="2">
    <source>
        <dbReference type="Pfam" id="PF13828"/>
    </source>
</evidence>
<keyword evidence="1" id="KW-1133">Transmembrane helix</keyword>
<evidence type="ECO:0000256" key="1">
    <source>
        <dbReference type="SAM" id="Phobius"/>
    </source>
</evidence>
<keyword evidence="1" id="KW-0812">Transmembrane</keyword>
<feature type="transmembrane region" description="Helical" evidence="1">
    <location>
        <begin position="63"/>
        <end position="96"/>
    </location>
</feature>
<comment type="caution">
    <text evidence="3">The sequence shown here is derived from an EMBL/GenBank/DDBJ whole genome shotgun (WGS) entry which is preliminary data.</text>
</comment>
<organism evidence="3 4">
    <name type="scientific">Rhodanobacter terrae</name>
    <dbReference type="NCBI Taxonomy" id="418647"/>
    <lineage>
        <taxon>Bacteria</taxon>
        <taxon>Pseudomonadati</taxon>
        <taxon>Pseudomonadota</taxon>
        <taxon>Gammaproteobacteria</taxon>
        <taxon>Lysobacterales</taxon>
        <taxon>Rhodanobacteraceae</taxon>
        <taxon>Rhodanobacter</taxon>
    </lineage>
</organism>
<protein>
    <submittedName>
        <fullName evidence="3">DUF4190 domain-containing protein</fullName>
    </submittedName>
</protein>
<evidence type="ECO:0000313" key="4">
    <source>
        <dbReference type="Proteomes" id="UP001596111"/>
    </source>
</evidence>
<evidence type="ECO:0000313" key="3">
    <source>
        <dbReference type="EMBL" id="MFC5579958.1"/>
    </source>
</evidence>
<accession>A0ABW0STN3</accession>